<sequence length="227" mass="26081">MIHSSDDKDSLIKKVMDTIPMLQKRFQMEDDEEKQWLRQNCSNPAILNFLEDSTVMMLHVIDAIGQLEPVNGTTISKKFGIPKGSVSKVTRKLLLKQIISIEFLPDNKKEVYFRTTLLGKEIFHLHEALHRRMNVGINQFLQKYNVEELLFVIGGLEDTLQASWINPESTAAQAEAERLSHSVEEDSETIETVGMNEIVEMLQQLDQRDLKKAKTILKDVFFTSFDV</sequence>
<evidence type="ECO:0000256" key="3">
    <source>
        <dbReference type="ARBA" id="ARBA00023163"/>
    </source>
</evidence>
<dbReference type="Gene3D" id="1.10.10.10">
    <property type="entry name" value="Winged helix-like DNA-binding domain superfamily/Winged helix DNA-binding domain"/>
    <property type="match status" value="1"/>
</dbReference>
<dbReference type="PANTHER" id="PTHR35790:SF4">
    <property type="entry name" value="HTH-TYPE TRANSCRIPTIONAL REGULATOR PCHR"/>
    <property type="match status" value="1"/>
</dbReference>
<keyword evidence="3" id="KW-0804">Transcription</keyword>
<dbReference type="GO" id="GO:0003700">
    <property type="term" value="F:DNA-binding transcription factor activity"/>
    <property type="evidence" value="ECO:0007669"/>
    <property type="project" value="InterPro"/>
</dbReference>
<dbReference type="SMART" id="SM00347">
    <property type="entry name" value="HTH_MARR"/>
    <property type="match status" value="1"/>
</dbReference>
<dbReference type="InterPro" id="IPR000835">
    <property type="entry name" value="HTH_MarR-typ"/>
</dbReference>
<gene>
    <name evidence="5" type="ORF">GJB61_25325</name>
</gene>
<organism evidence="5 6">
    <name type="scientific">Paenibacillus monticola</name>
    <dbReference type="NCBI Taxonomy" id="2666075"/>
    <lineage>
        <taxon>Bacteria</taxon>
        <taxon>Bacillati</taxon>
        <taxon>Bacillota</taxon>
        <taxon>Bacilli</taxon>
        <taxon>Bacillales</taxon>
        <taxon>Paenibacillaceae</taxon>
        <taxon>Paenibacillus</taxon>
    </lineage>
</organism>
<dbReference type="InterPro" id="IPR036390">
    <property type="entry name" value="WH_DNA-bd_sf"/>
</dbReference>
<proteinExistence type="predicted"/>
<keyword evidence="2" id="KW-0238">DNA-binding</keyword>
<dbReference type="EMBL" id="WJXB01000013">
    <property type="protein sequence ID" value="MRN56299.1"/>
    <property type="molecule type" value="Genomic_DNA"/>
</dbReference>
<accession>A0A7X2HA38</accession>
<name>A0A7X2HA38_9BACL</name>
<evidence type="ECO:0000313" key="6">
    <source>
        <dbReference type="Proteomes" id="UP000463051"/>
    </source>
</evidence>
<dbReference type="SUPFAM" id="SSF46785">
    <property type="entry name" value="Winged helix' DNA-binding domain"/>
    <property type="match status" value="1"/>
</dbReference>
<protein>
    <submittedName>
        <fullName evidence="5">MarR family transcriptional regulator</fullName>
    </submittedName>
</protein>
<keyword evidence="6" id="KW-1185">Reference proteome</keyword>
<dbReference type="InterPro" id="IPR036388">
    <property type="entry name" value="WH-like_DNA-bd_sf"/>
</dbReference>
<dbReference type="GO" id="GO:0003677">
    <property type="term" value="F:DNA binding"/>
    <property type="evidence" value="ECO:0007669"/>
    <property type="project" value="UniProtKB-KW"/>
</dbReference>
<feature type="domain" description="HTH marR-type" evidence="4">
    <location>
        <begin position="48"/>
        <end position="149"/>
    </location>
</feature>
<dbReference type="Proteomes" id="UP000463051">
    <property type="component" value="Unassembled WGS sequence"/>
</dbReference>
<reference evidence="5 6" key="1">
    <citation type="submission" date="2019-11" db="EMBL/GenBank/DDBJ databases">
        <title>Paenibacillus monticola sp. nov., a novel PGPR strain isolated from mountain sample in China.</title>
        <authorList>
            <person name="Zhao Q."/>
            <person name="Li H.-P."/>
            <person name="Zhang J.-L."/>
        </authorList>
    </citation>
    <scope>NUCLEOTIDE SEQUENCE [LARGE SCALE GENOMIC DNA]</scope>
    <source>
        <strain evidence="5 6">LC-T2</strain>
    </source>
</reference>
<dbReference type="InterPro" id="IPR052067">
    <property type="entry name" value="Metal_resp_HTH_trans_reg"/>
</dbReference>
<keyword evidence="1" id="KW-0805">Transcription regulation</keyword>
<evidence type="ECO:0000256" key="2">
    <source>
        <dbReference type="ARBA" id="ARBA00023125"/>
    </source>
</evidence>
<evidence type="ECO:0000259" key="4">
    <source>
        <dbReference type="SMART" id="SM00347"/>
    </source>
</evidence>
<dbReference type="AlphaFoldDB" id="A0A7X2HA38"/>
<dbReference type="RefSeq" id="WP_154121793.1">
    <property type="nucleotide sequence ID" value="NZ_WJXB01000013.1"/>
</dbReference>
<comment type="caution">
    <text evidence="5">The sequence shown here is derived from an EMBL/GenBank/DDBJ whole genome shotgun (WGS) entry which is preliminary data.</text>
</comment>
<dbReference type="PANTHER" id="PTHR35790">
    <property type="entry name" value="HTH-TYPE TRANSCRIPTIONAL REGULATOR PCHR"/>
    <property type="match status" value="1"/>
</dbReference>
<evidence type="ECO:0000256" key="1">
    <source>
        <dbReference type="ARBA" id="ARBA00023015"/>
    </source>
</evidence>
<evidence type="ECO:0000313" key="5">
    <source>
        <dbReference type="EMBL" id="MRN56299.1"/>
    </source>
</evidence>